<dbReference type="STRING" id="1817883.A3G31_09945"/>
<dbReference type="Proteomes" id="UP000178082">
    <property type="component" value="Unassembled WGS sequence"/>
</dbReference>
<proteinExistence type="predicted"/>
<gene>
    <name evidence="1" type="ORF">A3G31_09945</name>
</gene>
<comment type="caution">
    <text evidence="1">The sequence shown here is derived from an EMBL/GenBank/DDBJ whole genome shotgun (WGS) entry which is preliminary data.</text>
</comment>
<reference evidence="1 2" key="1">
    <citation type="journal article" date="2016" name="Nat. Commun.">
        <title>Thousands of microbial genomes shed light on interconnected biogeochemical processes in an aquifer system.</title>
        <authorList>
            <person name="Anantharaman K."/>
            <person name="Brown C.T."/>
            <person name="Hug L.A."/>
            <person name="Sharon I."/>
            <person name="Castelle C.J."/>
            <person name="Probst A.J."/>
            <person name="Thomas B.C."/>
            <person name="Singh A."/>
            <person name="Wilkins M.J."/>
            <person name="Karaoz U."/>
            <person name="Brodie E.L."/>
            <person name="Williams K.H."/>
            <person name="Hubbard S.S."/>
            <person name="Banfield J.F."/>
        </authorList>
    </citation>
    <scope>NUCLEOTIDE SEQUENCE [LARGE SCALE GENOMIC DNA]</scope>
</reference>
<dbReference type="EMBL" id="MGDI01000011">
    <property type="protein sequence ID" value="OGL54476.1"/>
    <property type="molecule type" value="Genomic_DNA"/>
</dbReference>
<sequence>MDTKRTILSEKELNLIKEIIIRHSIIVTFPQIFSILKKQMSRQAARNLVNKLSKNGWLVRIKKGIYAIANLESRGMVTTPVFKVAQLLVRDSYVSFEAALQNYGMFDQMLKTIISVSLKRQRTKEIQGIAYKYIYGRKELFCGWEEKRIENYLVKVATPEKAILDMLTFKRGIYTVDMVLEKLTEFRRDFDFYHFNTLSKKHPKAVQRILGFLFDKLSIDSQHLYNSVKEDKGCSYMAPGSKKFNAKWRLYYHKHFD</sequence>
<protein>
    <submittedName>
        <fullName evidence="1">Uncharacterized protein</fullName>
    </submittedName>
</protein>
<evidence type="ECO:0000313" key="1">
    <source>
        <dbReference type="EMBL" id="OGL54476.1"/>
    </source>
</evidence>
<accession>A0A1F7SL16</accession>
<organism evidence="1 2">
    <name type="scientific">Candidatus Schekmanbacteria bacterium RIFCSPLOWO2_12_FULL_38_15</name>
    <dbReference type="NCBI Taxonomy" id="1817883"/>
    <lineage>
        <taxon>Bacteria</taxon>
        <taxon>Candidatus Schekmaniibacteriota</taxon>
    </lineage>
</organism>
<dbReference type="AlphaFoldDB" id="A0A1F7SL16"/>
<evidence type="ECO:0000313" key="2">
    <source>
        <dbReference type="Proteomes" id="UP000178082"/>
    </source>
</evidence>
<name>A0A1F7SL16_9BACT</name>